<evidence type="ECO:0000313" key="4">
    <source>
        <dbReference type="EMBL" id="SHO48353.1"/>
    </source>
</evidence>
<dbReference type="EMBL" id="FRFD01000005">
    <property type="protein sequence ID" value="SHO48353.1"/>
    <property type="molecule type" value="Genomic_DNA"/>
</dbReference>
<dbReference type="InterPro" id="IPR009057">
    <property type="entry name" value="Homeodomain-like_sf"/>
</dbReference>
<dbReference type="PANTHER" id="PTHR43479">
    <property type="entry name" value="ACREF/ENVCD OPERON REPRESSOR-RELATED"/>
    <property type="match status" value="1"/>
</dbReference>
<dbReference type="SUPFAM" id="SSF48498">
    <property type="entry name" value="Tetracyclin repressor-like, C-terminal domain"/>
    <property type="match status" value="1"/>
</dbReference>
<feature type="domain" description="HTH tetR-type" evidence="3">
    <location>
        <begin position="12"/>
        <end position="72"/>
    </location>
</feature>
<protein>
    <submittedName>
        <fullName evidence="4">Transcriptional regulator, TetR family</fullName>
    </submittedName>
</protein>
<dbReference type="RefSeq" id="WP_073588505.1">
    <property type="nucleotide sequence ID" value="NZ_FRFD01000005.1"/>
</dbReference>
<dbReference type="PROSITE" id="PS01081">
    <property type="entry name" value="HTH_TETR_1"/>
    <property type="match status" value="1"/>
</dbReference>
<dbReference type="InterPro" id="IPR023772">
    <property type="entry name" value="DNA-bd_HTH_TetR-type_CS"/>
</dbReference>
<dbReference type="AlphaFoldDB" id="A0A1M7Y6T3"/>
<dbReference type="SUPFAM" id="SSF46689">
    <property type="entry name" value="Homeodomain-like"/>
    <property type="match status" value="1"/>
</dbReference>
<sequence length="194" mass="22594">MKPQTKRKKQAIETKEKIFNCAVALFAQNSYENITVGDICRGAQVSVGAFYHHFKNKESILNEGYHLFDLQLEETWSQHHPANELEAIRFLVAYQMQSMQQMGSLASSQYFKNQLTNEEKYILNKERFFYKTIYEMVQRSVNGGSLFGDAYIITEDILSTCRGIIYDWCLHEGSYDLSEKGRRTLDMVLNHYGK</sequence>
<reference evidence="4 5" key="1">
    <citation type="submission" date="2016-12" db="EMBL/GenBank/DDBJ databases">
        <authorList>
            <person name="Song W.-J."/>
            <person name="Kurnit D.M."/>
        </authorList>
    </citation>
    <scope>NUCLEOTIDE SEQUENCE [LARGE SCALE GENOMIC DNA]</scope>
    <source>
        <strain evidence="4 5">DSM 12503</strain>
    </source>
</reference>
<evidence type="ECO:0000256" key="1">
    <source>
        <dbReference type="ARBA" id="ARBA00023125"/>
    </source>
</evidence>
<dbReference type="PROSITE" id="PS50977">
    <property type="entry name" value="HTH_TETR_2"/>
    <property type="match status" value="1"/>
</dbReference>
<name>A0A1M7Y6T3_9FIRM</name>
<dbReference type="PRINTS" id="PR00455">
    <property type="entry name" value="HTHTETR"/>
</dbReference>
<evidence type="ECO:0000259" key="3">
    <source>
        <dbReference type="PROSITE" id="PS50977"/>
    </source>
</evidence>
<gene>
    <name evidence="4" type="ORF">SAMN02745217_01787</name>
</gene>
<evidence type="ECO:0000256" key="2">
    <source>
        <dbReference type="PROSITE-ProRule" id="PRU00335"/>
    </source>
</evidence>
<keyword evidence="1 2" id="KW-0238">DNA-binding</keyword>
<evidence type="ECO:0000313" key="5">
    <source>
        <dbReference type="Proteomes" id="UP000184612"/>
    </source>
</evidence>
<dbReference type="OrthoDB" id="494991at2"/>
<dbReference type="InterPro" id="IPR036271">
    <property type="entry name" value="Tet_transcr_reg_TetR-rel_C_sf"/>
</dbReference>
<dbReference type="Pfam" id="PF00440">
    <property type="entry name" value="TetR_N"/>
    <property type="match status" value="1"/>
</dbReference>
<dbReference type="Gene3D" id="1.10.357.10">
    <property type="entry name" value="Tetracycline Repressor, domain 2"/>
    <property type="match status" value="1"/>
</dbReference>
<accession>A0A1M7Y6T3</accession>
<feature type="DNA-binding region" description="H-T-H motif" evidence="2">
    <location>
        <begin position="35"/>
        <end position="54"/>
    </location>
</feature>
<dbReference type="PANTHER" id="PTHR43479:SF11">
    <property type="entry name" value="ACREF_ENVCD OPERON REPRESSOR-RELATED"/>
    <property type="match status" value="1"/>
</dbReference>
<keyword evidence="5" id="KW-1185">Reference proteome</keyword>
<dbReference type="InterPro" id="IPR050624">
    <property type="entry name" value="HTH-type_Tx_Regulator"/>
</dbReference>
<organism evidence="4 5">
    <name type="scientific">Anaerocolumna xylanovorans DSM 12503</name>
    <dbReference type="NCBI Taxonomy" id="1121345"/>
    <lineage>
        <taxon>Bacteria</taxon>
        <taxon>Bacillati</taxon>
        <taxon>Bacillota</taxon>
        <taxon>Clostridia</taxon>
        <taxon>Lachnospirales</taxon>
        <taxon>Lachnospiraceae</taxon>
        <taxon>Anaerocolumna</taxon>
    </lineage>
</organism>
<dbReference type="Proteomes" id="UP000184612">
    <property type="component" value="Unassembled WGS sequence"/>
</dbReference>
<proteinExistence type="predicted"/>
<dbReference type="GO" id="GO:0003677">
    <property type="term" value="F:DNA binding"/>
    <property type="evidence" value="ECO:0007669"/>
    <property type="project" value="UniProtKB-UniRule"/>
</dbReference>
<dbReference type="InterPro" id="IPR001647">
    <property type="entry name" value="HTH_TetR"/>
</dbReference>